<feature type="transmembrane region" description="Helical" evidence="5">
    <location>
        <begin position="261"/>
        <end position="278"/>
    </location>
</feature>
<sequence length="301" mass="31461">MSPADILVALGVVLVWGVNFVVIKLGLRELPPVLFTALRFVFAALPLVFFVKRPNTKWSLVATYGAFQFALVFALLFIGIKLGLPAGLASLVIQLQAFFTIGLAVLMLGERPHPAQIAGALVAFCGMGVVALNLEGQATLAGFVLVVLAGFCWAVANIATKKMGAVNALSLVAWGSLIATPPLLLASWFMEGANAWAQAAQHINGMTIFAVLFQAYANTIFGYGIWAVLMRKYAAATVAPFTLLVPVVGLLSAAALLNEGLHWWEAGAGLLVLAGLALNQYAGKLKAAAAAAPTGAATQKT</sequence>
<dbReference type="PANTHER" id="PTHR32322:SF9">
    <property type="entry name" value="AMINO-ACID METABOLITE EFFLUX PUMP-RELATED"/>
    <property type="match status" value="1"/>
</dbReference>
<comment type="subcellular location">
    <subcellularLocation>
        <location evidence="1">Membrane</location>
        <topology evidence="1">Multi-pass membrane protein</topology>
    </subcellularLocation>
</comment>
<feature type="transmembrane region" description="Helical" evidence="5">
    <location>
        <begin position="33"/>
        <end position="51"/>
    </location>
</feature>
<feature type="transmembrane region" description="Helical" evidence="5">
    <location>
        <begin position="7"/>
        <end position="27"/>
    </location>
</feature>
<comment type="caution">
    <text evidence="7">The sequence shown here is derived from an EMBL/GenBank/DDBJ whole genome shotgun (WGS) entry which is preliminary data.</text>
</comment>
<feature type="transmembrane region" description="Helical" evidence="5">
    <location>
        <begin position="202"/>
        <end position="226"/>
    </location>
</feature>
<protein>
    <submittedName>
        <fullName evidence="7">O-acetylserine/cysteine exporter</fullName>
    </submittedName>
</protein>
<evidence type="ECO:0000256" key="2">
    <source>
        <dbReference type="ARBA" id="ARBA00022692"/>
    </source>
</evidence>
<organism evidence="7 8">
    <name type="scientific">Zemynaea arenosa</name>
    <dbReference type="NCBI Taxonomy" id="2561931"/>
    <lineage>
        <taxon>Bacteria</taxon>
        <taxon>Pseudomonadati</taxon>
        <taxon>Pseudomonadota</taxon>
        <taxon>Betaproteobacteria</taxon>
        <taxon>Burkholderiales</taxon>
        <taxon>Oxalobacteraceae</taxon>
        <taxon>Telluria group</taxon>
        <taxon>Zemynaea</taxon>
    </lineage>
</organism>
<gene>
    <name evidence="7" type="ORF">E4L96_07710</name>
</gene>
<accession>A0A4Y9SFS2</accession>
<dbReference type="AlphaFoldDB" id="A0A4Y9SFS2"/>
<feature type="transmembrane region" description="Helical" evidence="5">
    <location>
        <begin position="171"/>
        <end position="190"/>
    </location>
</feature>
<reference evidence="7 8" key="1">
    <citation type="submission" date="2019-03" db="EMBL/GenBank/DDBJ databases">
        <title>Draft Genome Sequence of Massilia arenosa sp. nov., a Novel Massilia Species Isolated from a Sandy-loam Maize Soil.</title>
        <authorList>
            <person name="Raths R."/>
            <person name="Peta V."/>
            <person name="Bucking H."/>
        </authorList>
    </citation>
    <scope>NUCLEOTIDE SEQUENCE [LARGE SCALE GENOMIC DNA]</scope>
    <source>
        <strain evidence="7 8">MC02</strain>
    </source>
</reference>
<feature type="transmembrane region" description="Helical" evidence="5">
    <location>
        <begin position="140"/>
        <end position="159"/>
    </location>
</feature>
<evidence type="ECO:0000256" key="1">
    <source>
        <dbReference type="ARBA" id="ARBA00004141"/>
    </source>
</evidence>
<dbReference type="GO" id="GO:0016020">
    <property type="term" value="C:membrane"/>
    <property type="evidence" value="ECO:0007669"/>
    <property type="project" value="UniProtKB-SubCell"/>
</dbReference>
<name>A0A4Y9SFS2_9BURK</name>
<evidence type="ECO:0000259" key="6">
    <source>
        <dbReference type="Pfam" id="PF00892"/>
    </source>
</evidence>
<dbReference type="InterPro" id="IPR000620">
    <property type="entry name" value="EamA_dom"/>
</dbReference>
<keyword evidence="8" id="KW-1185">Reference proteome</keyword>
<feature type="transmembrane region" description="Helical" evidence="5">
    <location>
        <begin position="233"/>
        <end position="255"/>
    </location>
</feature>
<dbReference type="InterPro" id="IPR037185">
    <property type="entry name" value="EmrE-like"/>
</dbReference>
<proteinExistence type="predicted"/>
<dbReference type="Pfam" id="PF00892">
    <property type="entry name" value="EamA"/>
    <property type="match status" value="2"/>
</dbReference>
<evidence type="ECO:0000256" key="3">
    <source>
        <dbReference type="ARBA" id="ARBA00022989"/>
    </source>
</evidence>
<feature type="transmembrane region" description="Helical" evidence="5">
    <location>
        <begin position="86"/>
        <end position="108"/>
    </location>
</feature>
<evidence type="ECO:0000256" key="4">
    <source>
        <dbReference type="ARBA" id="ARBA00023136"/>
    </source>
</evidence>
<feature type="transmembrane region" description="Helical" evidence="5">
    <location>
        <begin position="115"/>
        <end position="134"/>
    </location>
</feature>
<feature type="domain" description="EamA" evidence="6">
    <location>
        <begin position="141"/>
        <end position="278"/>
    </location>
</feature>
<dbReference type="InterPro" id="IPR050638">
    <property type="entry name" value="AA-Vitamin_Transporters"/>
</dbReference>
<dbReference type="Proteomes" id="UP000298438">
    <property type="component" value="Unassembled WGS sequence"/>
</dbReference>
<dbReference type="PANTHER" id="PTHR32322">
    <property type="entry name" value="INNER MEMBRANE TRANSPORTER"/>
    <property type="match status" value="1"/>
</dbReference>
<evidence type="ECO:0000313" key="8">
    <source>
        <dbReference type="Proteomes" id="UP000298438"/>
    </source>
</evidence>
<dbReference type="OrthoDB" id="7158585at2"/>
<dbReference type="SUPFAM" id="SSF103481">
    <property type="entry name" value="Multidrug resistance efflux transporter EmrE"/>
    <property type="match status" value="2"/>
</dbReference>
<dbReference type="EMBL" id="SPVF01000106">
    <property type="protein sequence ID" value="TFW22466.1"/>
    <property type="molecule type" value="Genomic_DNA"/>
</dbReference>
<keyword evidence="3 5" id="KW-1133">Transmembrane helix</keyword>
<evidence type="ECO:0000313" key="7">
    <source>
        <dbReference type="EMBL" id="TFW22466.1"/>
    </source>
</evidence>
<feature type="transmembrane region" description="Helical" evidence="5">
    <location>
        <begin position="58"/>
        <end position="80"/>
    </location>
</feature>
<keyword evidence="2 5" id="KW-0812">Transmembrane</keyword>
<keyword evidence="4 5" id="KW-0472">Membrane</keyword>
<feature type="domain" description="EamA" evidence="6">
    <location>
        <begin position="6"/>
        <end position="130"/>
    </location>
</feature>
<evidence type="ECO:0000256" key="5">
    <source>
        <dbReference type="SAM" id="Phobius"/>
    </source>
</evidence>